<keyword evidence="6 8" id="KW-1133">Transmembrane helix</keyword>
<gene>
    <name evidence="10" type="ORF">FWI86_03655</name>
    <name evidence="9" type="ORF">FWJ04_08215</name>
</gene>
<evidence type="ECO:0000313" key="10">
    <source>
        <dbReference type="EMBL" id="NDS68185.1"/>
    </source>
</evidence>
<dbReference type="AlphaFoldDB" id="A0A0B3VQ40"/>
<evidence type="ECO:0000256" key="6">
    <source>
        <dbReference type="ARBA" id="ARBA00022989"/>
    </source>
</evidence>
<dbReference type="GO" id="GO:0005886">
    <property type="term" value="C:plasma membrane"/>
    <property type="evidence" value="ECO:0007669"/>
    <property type="project" value="UniProtKB-SubCell"/>
</dbReference>
<accession>A0A0B3VQ40</accession>
<evidence type="ECO:0000256" key="8">
    <source>
        <dbReference type="SAM" id="Phobius"/>
    </source>
</evidence>
<evidence type="ECO:0000256" key="4">
    <source>
        <dbReference type="ARBA" id="ARBA00022519"/>
    </source>
</evidence>
<evidence type="ECO:0000256" key="2">
    <source>
        <dbReference type="ARBA" id="ARBA00022448"/>
    </source>
</evidence>
<dbReference type="EMBL" id="JAAGKH010000078">
    <property type="protein sequence ID" value="NDR89559.1"/>
    <property type="molecule type" value="Genomic_DNA"/>
</dbReference>
<dbReference type="EMBL" id="JAAGJP010000018">
    <property type="protein sequence ID" value="NDS68185.1"/>
    <property type="molecule type" value="Genomic_DNA"/>
</dbReference>
<protein>
    <submittedName>
        <fullName evidence="10">Serine permease</fullName>
    </submittedName>
</protein>
<keyword evidence="2" id="KW-0813">Transport</keyword>
<reference evidence="10" key="1">
    <citation type="submission" date="2019-08" db="EMBL/GenBank/DDBJ databases">
        <authorList>
            <person name="Busch A."/>
        </authorList>
    </citation>
    <scope>NUCLEOTIDE SEQUENCE</scope>
    <source>
        <strain evidence="10">15T0085</strain>
        <strain evidence="9">17T1429</strain>
    </source>
</reference>
<keyword evidence="3" id="KW-1003">Cell membrane</keyword>
<dbReference type="PANTHER" id="PTHR35334:SF4">
    <property type="entry name" value="SERINE TRANSPORTER-RELATED"/>
    <property type="match status" value="1"/>
</dbReference>
<feature type="transmembrane region" description="Helical" evidence="8">
    <location>
        <begin position="36"/>
        <end position="56"/>
    </location>
</feature>
<dbReference type="KEGG" id="ftc:DA46_827"/>
<keyword evidence="7 8" id="KW-0472">Membrane</keyword>
<evidence type="ECO:0000256" key="5">
    <source>
        <dbReference type="ARBA" id="ARBA00022692"/>
    </source>
</evidence>
<proteinExistence type="predicted"/>
<keyword evidence="4" id="KW-0997">Cell inner membrane</keyword>
<organism evidence="10">
    <name type="scientific">Francisella tularensis subsp. holarctica</name>
    <dbReference type="NCBI Taxonomy" id="119857"/>
    <lineage>
        <taxon>Bacteria</taxon>
        <taxon>Pseudomonadati</taxon>
        <taxon>Pseudomonadota</taxon>
        <taxon>Gammaproteobacteria</taxon>
        <taxon>Thiotrichales</taxon>
        <taxon>Francisellaceae</taxon>
        <taxon>Francisella</taxon>
    </lineage>
</organism>
<evidence type="ECO:0000256" key="1">
    <source>
        <dbReference type="ARBA" id="ARBA00004429"/>
    </source>
</evidence>
<comment type="subcellular location">
    <subcellularLocation>
        <location evidence="1">Cell inner membrane</location>
        <topology evidence="1">Multi-pass membrane protein</topology>
    </subcellularLocation>
</comment>
<evidence type="ECO:0000256" key="7">
    <source>
        <dbReference type="ARBA" id="ARBA00023136"/>
    </source>
</evidence>
<dbReference type="PANTHER" id="PTHR35334">
    <property type="entry name" value="SERINE TRANSPORTER"/>
    <property type="match status" value="1"/>
</dbReference>
<name>A0A0B3VQ40_FRATU</name>
<dbReference type="KEGG" id="ftv:CH67_166"/>
<evidence type="ECO:0000256" key="3">
    <source>
        <dbReference type="ARBA" id="ARBA00022475"/>
    </source>
</evidence>
<dbReference type="InterPro" id="IPR018227">
    <property type="entry name" value="Amino_acid_transport_2"/>
</dbReference>
<evidence type="ECO:0000313" key="9">
    <source>
        <dbReference type="EMBL" id="NDR89559.1"/>
    </source>
</evidence>
<dbReference type="GO" id="GO:0003333">
    <property type="term" value="P:amino acid transmembrane transport"/>
    <property type="evidence" value="ECO:0007669"/>
    <property type="project" value="InterPro"/>
</dbReference>
<comment type="caution">
    <text evidence="10">The sequence shown here is derived from an EMBL/GenBank/DDBJ whole genome shotgun (WGS) entry which is preliminary data.</text>
</comment>
<dbReference type="KEGG" id="ftz:CH68_2050"/>
<dbReference type="RefSeq" id="WP_015083898.1">
    <property type="nucleotide sequence ID" value="NZ_CP009693.1"/>
</dbReference>
<feature type="transmembrane region" description="Helical" evidence="8">
    <location>
        <begin position="12"/>
        <end position="30"/>
    </location>
</feature>
<dbReference type="HOGENOM" id="CLU_2972866_0_0_6"/>
<keyword evidence="5 8" id="KW-0812">Transmembrane</keyword>
<reference evidence="10" key="2">
    <citation type="submission" date="2020-02" db="EMBL/GenBank/DDBJ databases">
        <title>Using affinity propagation clustering for identifying bacterial clades and subclades with whole-genome sequences of Francisella tularensis.</title>
        <authorList>
            <person name="Homeier-Bachmann T."/>
            <person name="Abdel-Glil M.Y."/>
            <person name="Hackbart A."/>
            <person name="Hotzel H."/>
            <person name="Tomaso H."/>
        </authorList>
    </citation>
    <scope>NUCLEOTIDE SEQUENCE</scope>
    <source>
        <strain evidence="10">15T0085</strain>
        <strain evidence="9">17T1429</strain>
    </source>
</reference>
<sequence length="71" mass="7640">MKSLRNFDRFDFGWLVVSIGMAVGTGIVLVSVSVGVVGFAVFVVSILIAYPGIYLFQKLGSVHKNSFSVAK</sequence>